<evidence type="ECO:0000256" key="2">
    <source>
        <dbReference type="ARBA" id="ARBA00022475"/>
    </source>
</evidence>
<dbReference type="STRING" id="684552.SAMN04489719_0905"/>
<keyword evidence="2" id="KW-1003">Cell membrane</keyword>
<dbReference type="PANTHER" id="PTHR47089:SF1">
    <property type="entry name" value="GUANOSINE ABC TRANSPORTER PERMEASE PROTEIN NUPP"/>
    <property type="match status" value="1"/>
</dbReference>
<keyword evidence="3 7" id="KW-0812">Transmembrane</keyword>
<dbReference type="AlphaFoldDB" id="A0A1H1M8R7"/>
<feature type="compositionally biased region" description="Basic and acidic residues" evidence="6">
    <location>
        <begin position="451"/>
        <end position="466"/>
    </location>
</feature>
<dbReference type="Pfam" id="PF02653">
    <property type="entry name" value="BPD_transp_2"/>
    <property type="match status" value="1"/>
</dbReference>
<evidence type="ECO:0000256" key="5">
    <source>
        <dbReference type="ARBA" id="ARBA00023136"/>
    </source>
</evidence>
<keyword evidence="9" id="KW-1185">Reference proteome</keyword>
<evidence type="ECO:0000256" key="7">
    <source>
        <dbReference type="SAM" id="Phobius"/>
    </source>
</evidence>
<feature type="region of interest" description="Disordered" evidence="6">
    <location>
        <begin position="1"/>
        <end position="57"/>
    </location>
</feature>
<comment type="subcellular location">
    <subcellularLocation>
        <location evidence="1">Cell membrane</location>
        <topology evidence="1">Multi-pass membrane protein</topology>
    </subcellularLocation>
</comment>
<keyword evidence="4 7" id="KW-1133">Transmembrane helix</keyword>
<dbReference type="PANTHER" id="PTHR47089">
    <property type="entry name" value="ABC TRANSPORTER, PERMEASE PROTEIN"/>
    <property type="match status" value="1"/>
</dbReference>
<feature type="transmembrane region" description="Helical" evidence="7">
    <location>
        <begin position="411"/>
        <end position="430"/>
    </location>
</feature>
<feature type="transmembrane region" description="Helical" evidence="7">
    <location>
        <begin position="235"/>
        <end position="253"/>
    </location>
</feature>
<dbReference type="GO" id="GO:0005886">
    <property type="term" value="C:plasma membrane"/>
    <property type="evidence" value="ECO:0007669"/>
    <property type="project" value="UniProtKB-SubCell"/>
</dbReference>
<evidence type="ECO:0000256" key="1">
    <source>
        <dbReference type="ARBA" id="ARBA00004651"/>
    </source>
</evidence>
<dbReference type="InterPro" id="IPR001851">
    <property type="entry name" value="ABC_transp_permease"/>
</dbReference>
<sequence length="483" mass="50803">MTDKPRDADDPIEPDAQPRAGGSPDSGAAPTVVHAPAEAEVQAPTVAPPTDDRRVEQDDPWASAFQRIMGGNLVMALLAILTSLVVGGILIAFTDERVQETSGYFFARPADMLSATWEAVSGAYSALFQGSILNLSRADAGFAQLIKPLTDTLNFATPLIAAGLGVAIAFRVGLFNIGGRGQMLWAAAAAGWVGFSFSLPPVLHVLVAIAVGIVAGAIWGGIAGVLKAYTGAHEVIVTIMLNFVALWFITWMLRTPGLLQNPGSNNPISPRMQETAVLPSLFGPPFSLHWGFVLSVAAVVFCSWLINRSSLGFQFRAVGFNPSAALNAGMNVKRITMLAMVFAGGFMGLAGAQQVTGSVTTGFTSGIDAGIGFDAITVALLGGSTPWGTFFAGLLFGAFKAGGFRMQAAEGVPIDIILVVQSFIVLFIAAPPLVRAMFGLPQPGRKTRRQRRDEATLATMTDRRAAEAQAEPAAQAEQQREQS</sequence>
<evidence type="ECO:0000313" key="9">
    <source>
        <dbReference type="Proteomes" id="UP000199649"/>
    </source>
</evidence>
<dbReference type="EMBL" id="LT629734">
    <property type="protein sequence ID" value="SDR83224.1"/>
    <property type="molecule type" value="Genomic_DNA"/>
</dbReference>
<dbReference type="Proteomes" id="UP000199649">
    <property type="component" value="Chromosome I"/>
</dbReference>
<evidence type="ECO:0000313" key="8">
    <source>
        <dbReference type="EMBL" id="SDR83224.1"/>
    </source>
</evidence>
<organism evidence="8 9">
    <name type="scientific">Agrococcus carbonis</name>
    <dbReference type="NCBI Taxonomy" id="684552"/>
    <lineage>
        <taxon>Bacteria</taxon>
        <taxon>Bacillati</taxon>
        <taxon>Actinomycetota</taxon>
        <taxon>Actinomycetes</taxon>
        <taxon>Micrococcales</taxon>
        <taxon>Microbacteriaceae</taxon>
        <taxon>Agrococcus</taxon>
    </lineage>
</organism>
<keyword evidence="5 7" id="KW-0472">Membrane</keyword>
<feature type="compositionally biased region" description="Low complexity" evidence="6">
    <location>
        <begin position="467"/>
        <end position="477"/>
    </location>
</feature>
<evidence type="ECO:0000256" key="6">
    <source>
        <dbReference type="SAM" id="MobiDB-lite"/>
    </source>
</evidence>
<evidence type="ECO:0000256" key="4">
    <source>
        <dbReference type="ARBA" id="ARBA00022989"/>
    </source>
</evidence>
<feature type="transmembrane region" description="Helical" evidence="7">
    <location>
        <begin position="73"/>
        <end position="93"/>
    </location>
</feature>
<gene>
    <name evidence="8" type="ORF">SAMN04489719_0905</name>
</gene>
<feature type="transmembrane region" description="Helical" evidence="7">
    <location>
        <begin position="155"/>
        <end position="174"/>
    </location>
</feature>
<dbReference type="CDD" id="cd06580">
    <property type="entry name" value="TM_PBP1_transp_TpRbsC_like"/>
    <property type="match status" value="1"/>
</dbReference>
<name>A0A1H1M8R7_9MICO</name>
<feature type="region of interest" description="Disordered" evidence="6">
    <location>
        <begin position="443"/>
        <end position="483"/>
    </location>
</feature>
<feature type="transmembrane region" description="Helical" evidence="7">
    <location>
        <begin position="375"/>
        <end position="399"/>
    </location>
</feature>
<dbReference type="RefSeq" id="WP_231945585.1">
    <property type="nucleotide sequence ID" value="NZ_LT629734.1"/>
</dbReference>
<evidence type="ECO:0000256" key="3">
    <source>
        <dbReference type="ARBA" id="ARBA00022692"/>
    </source>
</evidence>
<feature type="transmembrane region" description="Helical" evidence="7">
    <location>
        <begin position="335"/>
        <end position="355"/>
    </location>
</feature>
<protein>
    <submittedName>
        <fullName evidence="8">Nucleoside ABC transporter membrane protein</fullName>
    </submittedName>
</protein>
<reference evidence="9" key="1">
    <citation type="submission" date="2016-10" db="EMBL/GenBank/DDBJ databases">
        <authorList>
            <person name="Varghese N."/>
            <person name="Submissions S."/>
        </authorList>
    </citation>
    <scope>NUCLEOTIDE SEQUENCE [LARGE SCALE GENOMIC DNA]</scope>
    <source>
        <strain evidence="9">DSM 22965</strain>
    </source>
</reference>
<proteinExistence type="predicted"/>
<accession>A0A1H1M8R7</accession>
<feature type="transmembrane region" description="Helical" evidence="7">
    <location>
        <begin position="205"/>
        <end position="226"/>
    </location>
</feature>
<feature type="transmembrane region" description="Helical" evidence="7">
    <location>
        <begin position="288"/>
        <end position="306"/>
    </location>
</feature>
<dbReference type="GO" id="GO:0022857">
    <property type="term" value="F:transmembrane transporter activity"/>
    <property type="evidence" value="ECO:0007669"/>
    <property type="project" value="InterPro"/>
</dbReference>